<dbReference type="EMBL" id="JAWXYG010000002">
    <property type="protein sequence ID" value="KAK4279813.1"/>
    <property type="molecule type" value="Genomic_DNA"/>
</dbReference>
<dbReference type="PANTHER" id="PTHR47169:SF2">
    <property type="entry name" value="OS01G0541250 PROTEIN"/>
    <property type="match status" value="1"/>
</dbReference>
<proteinExistence type="predicted"/>
<sequence length="476" mass="54655">MDFNSEEIDAGGFLFDLNKLPSQRQEILETEHDNIEQEIEEELIHASETNGNHRKFLSNEDRKAISYFLLSNSQGGRLRRGATRKVASMYSVSNCVIRRIWKKTTGGDGVCHRKTKKCDRKKVELDPQLFLQVPLARRTTLRDLSCALNINKTSLVRLKKEGAIERHSNAIKPFLKEENMVARLRFCLTMIENGSMIGDLTFKSMHNIVHLDEKWFYMTKKNANYYLLPGEEEPLCTTKNKNFIGKVMFLVAIARPRFDSDGNETFSGKIGVFPLVTQEPAKRKSVNRPAGTLVTKPIVSVTKDVSRRFLIEHVVPAIKEKWPRNSIGEPIYIQQDNARCHVHPNDSEFCRVATEDGFDIRLMNQPPNSPDLNILDLGFFNAIQSLQYKEVPKTTDDLIAAVVKSFESFSSVKSNKIFLTLQCCMVEILKKKGSNKYDLPHIRKEVMEKRDSLPNQIKCDPNLVEEVREYLRTQER</sequence>
<comment type="caution">
    <text evidence="2">The sequence shown here is derived from an EMBL/GenBank/DDBJ whole genome shotgun (WGS) entry which is preliminary data.</text>
</comment>
<keyword evidence="3" id="KW-1185">Reference proteome</keyword>
<protein>
    <recommendedName>
        <fullName evidence="1">DUF7769 domain-containing protein</fullName>
    </recommendedName>
</protein>
<reference evidence="2" key="1">
    <citation type="submission" date="2023-10" db="EMBL/GenBank/DDBJ databases">
        <title>Chromosome-level genome of the transformable northern wattle, Acacia crassicarpa.</title>
        <authorList>
            <person name="Massaro I."/>
            <person name="Sinha N.R."/>
            <person name="Poethig S."/>
            <person name="Leichty A.R."/>
        </authorList>
    </citation>
    <scope>NUCLEOTIDE SEQUENCE</scope>
    <source>
        <strain evidence="2">Acra3RX</strain>
        <tissue evidence="2">Leaf</tissue>
    </source>
</reference>
<accession>A0AAE1TCE2</accession>
<dbReference type="Gene3D" id="3.30.420.10">
    <property type="entry name" value="Ribonuclease H-like superfamily/Ribonuclease H"/>
    <property type="match status" value="1"/>
</dbReference>
<dbReference type="Pfam" id="PF24964">
    <property type="entry name" value="DUF7769"/>
    <property type="match status" value="1"/>
</dbReference>
<evidence type="ECO:0000313" key="2">
    <source>
        <dbReference type="EMBL" id="KAK4279813.1"/>
    </source>
</evidence>
<gene>
    <name evidence="2" type="ORF">QN277_011529</name>
</gene>
<dbReference type="InterPro" id="IPR056671">
    <property type="entry name" value="DUF7769"/>
</dbReference>
<dbReference type="PANTHER" id="PTHR47169">
    <property type="entry name" value="OS01G0541250 PROTEIN"/>
    <property type="match status" value="1"/>
</dbReference>
<evidence type="ECO:0000259" key="1">
    <source>
        <dbReference type="Pfam" id="PF24964"/>
    </source>
</evidence>
<dbReference type="GO" id="GO:0003676">
    <property type="term" value="F:nucleic acid binding"/>
    <property type="evidence" value="ECO:0007669"/>
    <property type="project" value="InterPro"/>
</dbReference>
<feature type="domain" description="DUF7769" evidence="1">
    <location>
        <begin position="57"/>
        <end position="103"/>
    </location>
</feature>
<evidence type="ECO:0000313" key="3">
    <source>
        <dbReference type="Proteomes" id="UP001293593"/>
    </source>
</evidence>
<dbReference type="InterPro" id="IPR036397">
    <property type="entry name" value="RNaseH_sf"/>
</dbReference>
<dbReference type="AlphaFoldDB" id="A0AAE1TCE2"/>
<dbReference type="Proteomes" id="UP001293593">
    <property type="component" value="Unassembled WGS sequence"/>
</dbReference>
<name>A0AAE1TCE2_9FABA</name>
<organism evidence="2 3">
    <name type="scientific">Acacia crassicarpa</name>
    <name type="common">northern wattle</name>
    <dbReference type="NCBI Taxonomy" id="499986"/>
    <lineage>
        <taxon>Eukaryota</taxon>
        <taxon>Viridiplantae</taxon>
        <taxon>Streptophyta</taxon>
        <taxon>Embryophyta</taxon>
        <taxon>Tracheophyta</taxon>
        <taxon>Spermatophyta</taxon>
        <taxon>Magnoliopsida</taxon>
        <taxon>eudicotyledons</taxon>
        <taxon>Gunneridae</taxon>
        <taxon>Pentapetalae</taxon>
        <taxon>rosids</taxon>
        <taxon>fabids</taxon>
        <taxon>Fabales</taxon>
        <taxon>Fabaceae</taxon>
        <taxon>Caesalpinioideae</taxon>
        <taxon>mimosoid clade</taxon>
        <taxon>Acacieae</taxon>
        <taxon>Acacia</taxon>
    </lineage>
</organism>